<comment type="caution">
    <text evidence="7">The sequence shown here is derived from an EMBL/GenBank/DDBJ whole genome shotgun (WGS) entry which is preliminary data.</text>
</comment>
<dbReference type="InterPro" id="IPR005365">
    <property type="entry name" value="Npr3"/>
</dbReference>
<protein>
    <recommendedName>
        <fullName evidence="2 4">Nitrogen permease regulator 3</fullName>
    </recommendedName>
    <alternativeName>
        <fullName evidence="3 4">Required for meiotic nuclear division protein 11</fullName>
    </alternativeName>
</protein>
<comment type="subcellular location">
    <subcellularLocation>
        <location evidence="4">Vacuole membrane</location>
        <topology evidence="4">Peripheral membrane protein</topology>
    </subcellularLocation>
</comment>
<evidence type="ECO:0000256" key="3">
    <source>
        <dbReference type="ARBA" id="ARBA00030028"/>
    </source>
</evidence>
<dbReference type="AlphaFoldDB" id="A0AAV5R3U5"/>
<dbReference type="Pfam" id="PF24064">
    <property type="entry name" value="HTH_NPRL3"/>
    <property type="match status" value="1"/>
</dbReference>
<dbReference type="GO" id="GO:1904262">
    <property type="term" value="P:negative regulation of TORC1 signaling"/>
    <property type="evidence" value="ECO:0007669"/>
    <property type="project" value="TreeGrafter"/>
</dbReference>
<reference evidence="7 8" key="1">
    <citation type="journal article" date="2023" name="Elife">
        <title>Identification of key yeast species and microbe-microbe interactions impacting larval growth of Drosophila in the wild.</title>
        <authorList>
            <person name="Mure A."/>
            <person name="Sugiura Y."/>
            <person name="Maeda R."/>
            <person name="Honda K."/>
            <person name="Sakurai N."/>
            <person name="Takahashi Y."/>
            <person name="Watada M."/>
            <person name="Katoh T."/>
            <person name="Gotoh A."/>
            <person name="Gotoh Y."/>
            <person name="Taniguchi I."/>
            <person name="Nakamura K."/>
            <person name="Hayashi T."/>
            <person name="Katayama T."/>
            <person name="Uemura T."/>
            <person name="Hattori Y."/>
        </authorList>
    </citation>
    <scope>NUCLEOTIDE SEQUENCE [LARGE SCALE GENOMIC DNA]</scope>
    <source>
        <strain evidence="7 8">PK-24</strain>
    </source>
</reference>
<dbReference type="Pfam" id="PF03666">
    <property type="entry name" value="NPR3"/>
    <property type="match status" value="1"/>
</dbReference>
<feature type="compositionally biased region" description="Acidic residues" evidence="5">
    <location>
        <begin position="67"/>
        <end position="77"/>
    </location>
</feature>
<evidence type="ECO:0000256" key="5">
    <source>
        <dbReference type="SAM" id="MobiDB-lite"/>
    </source>
</evidence>
<dbReference type="GO" id="GO:0005774">
    <property type="term" value="C:vacuolar membrane"/>
    <property type="evidence" value="ECO:0007669"/>
    <property type="project" value="UniProtKB-SubCell"/>
</dbReference>
<dbReference type="Proteomes" id="UP001378960">
    <property type="component" value="Unassembled WGS sequence"/>
</dbReference>
<feature type="domain" description="GATOR1 complex protein NPRL3 C-terminal HTH" evidence="6">
    <location>
        <begin position="510"/>
        <end position="571"/>
    </location>
</feature>
<dbReference type="GO" id="GO:0034198">
    <property type="term" value="P:cellular response to amino acid starvation"/>
    <property type="evidence" value="ECO:0007669"/>
    <property type="project" value="TreeGrafter"/>
</dbReference>
<accession>A0AAV5R3U5</accession>
<dbReference type="PANTHER" id="PTHR13153:SF5">
    <property type="entry name" value="GATOR COMPLEX PROTEIN NPRL3"/>
    <property type="match status" value="1"/>
</dbReference>
<evidence type="ECO:0000256" key="4">
    <source>
        <dbReference type="RuleBase" id="RU368069"/>
    </source>
</evidence>
<feature type="compositionally biased region" description="Basic and acidic residues" evidence="5">
    <location>
        <begin position="148"/>
        <end position="167"/>
    </location>
</feature>
<dbReference type="EMBL" id="BTGB01000003">
    <property type="protein sequence ID" value="GMM46203.1"/>
    <property type="molecule type" value="Genomic_DNA"/>
</dbReference>
<organism evidence="7 8">
    <name type="scientific">Pichia kluyveri</name>
    <name type="common">Yeast</name>
    <dbReference type="NCBI Taxonomy" id="36015"/>
    <lineage>
        <taxon>Eukaryota</taxon>
        <taxon>Fungi</taxon>
        <taxon>Dikarya</taxon>
        <taxon>Ascomycota</taxon>
        <taxon>Saccharomycotina</taxon>
        <taxon>Pichiomycetes</taxon>
        <taxon>Pichiales</taxon>
        <taxon>Pichiaceae</taxon>
        <taxon>Pichia</taxon>
    </lineage>
</organism>
<evidence type="ECO:0000256" key="1">
    <source>
        <dbReference type="ARBA" id="ARBA00010546"/>
    </source>
</evidence>
<name>A0AAV5R3U5_PICKL</name>
<evidence type="ECO:0000313" key="7">
    <source>
        <dbReference type="EMBL" id="GMM46203.1"/>
    </source>
</evidence>
<dbReference type="GO" id="GO:1990130">
    <property type="term" value="C:GATOR1 complex"/>
    <property type="evidence" value="ECO:0007669"/>
    <property type="project" value="TreeGrafter"/>
</dbReference>
<feature type="compositionally biased region" description="Acidic residues" evidence="5">
    <location>
        <begin position="138"/>
        <end position="147"/>
    </location>
</feature>
<proteinExistence type="inferred from homology"/>
<comment type="similarity">
    <text evidence="1 4">Belongs to the NPR3 family.</text>
</comment>
<comment type="function">
    <text evidence="4">Mediates inactivation of the TORC1 complex in response to amino acid starvation. Required for meiotic nuclear division.</text>
</comment>
<dbReference type="GO" id="GO:0051321">
    <property type="term" value="P:meiotic cell cycle"/>
    <property type="evidence" value="ECO:0007669"/>
    <property type="project" value="UniProtKB-UniRule"/>
</dbReference>
<keyword evidence="8" id="KW-1185">Reference proteome</keyword>
<evidence type="ECO:0000259" key="6">
    <source>
        <dbReference type="Pfam" id="PF24064"/>
    </source>
</evidence>
<feature type="region of interest" description="Disordered" evidence="5">
    <location>
        <begin position="43"/>
        <end position="77"/>
    </location>
</feature>
<gene>
    <name evidence="7" type="ORF">DAPK24_027780</name>
</gene>
<keyword evidence="4" id="KW-0469">Meiosis</keyword>
<sequence length="576" mass="66357">MSTLLLPNPCLLGIVFTIATHDGNHVVFHYPPKPKKVDINITPLDEDTESDSDEDIDDINSNLKEGDESEDGDDEDGDKLFSFDKGFIADLATPPKQLCNTRFELTVEDTVFLGMPIHINDDGTWRKTTKRRGTIDGHEDDEDEQEVDGEHQQKKSERKREKEVKKDKNLSGRMYQFHMMFVMDPPVVEYNHRIDEMFHYIISRISLLLRYEQQKNGYVWTECEKLLSNDENVTDPTSISSLARLIKDTYDNVIRSEIVNIEINGKTNSFQIPLRKEFPDLPHVPVSERSTLSSISPITNGGDSTLRYFSLILLDNVEDIIRDIRAERDSLIAGFVRMIRPNESLAKLSVLSGLDIAEVQLFATHLVYWRRAVAVLPLSPRNTYVISPLAPMNKIFTDADAFNKTFPNLPSLQTFLAIISDASSKKPKAIGQVIPTKDHRELYMEAISWLLRYGYIIQLCTFAYVKITSQIQMQVAEEMEIEFKKRDVKRVFKFNEEEEDVIILQPQYASSLERRWITKIVEGLPSEIVGLFYRILPHLNGKDPLEIVLLQEKMSRHEWKRLCDALQGVIIIVRHW</sequence>
<keyword evidence="4" id="KW-0732">Signal</keyword>
<dbReference type="PANTHER" id="PTHR13153">
    <property type="entry name" value="CGTHBA PROTEIN -14 GENE PROTEIN"/>
    <property type="match status" value="1"/>
</dbReference>
<dbReference type="GO" id="GO:0010508">
    <property type="term" value="P:positive regulation of autophagy"/>
    <property type="evidence" value="ECO:0007669"/>
    <property type="project" value="TreeGrafter"/>
</dbReference>
<evidence type="ECO:0000256" key="2">
    <source>
        <dbReference type="ARBA" id="ARBA00017880"/>
    </source>
</evidence>
<feature type="compositionally biased region" description="Acidic residues" evidence="5">
    <location>
        <begin position="44"/>
        <end position="58"/>
    </location>
</feature>
<dbReference type="GO" id="GO:0038202">
    <property type="term" value="P:TORC1 signaling"/>
    <property type="evidence" value="ECO:0007669"/>
    <property type="project" value="TreeGrafter"/>
</dbReference>
<evidence type="ECO:0000313" key="8">
    <source>
        <dbReference type="Proteomes" id="UP001378960"/>
    </source>
</evidence>
<dbReference type="InterPro" id="IPR056603">
    <property type="entry name" value="HTH_NPRL3"/>
</dbReference>
<feature type="region of interest" description="Disordered" evidence="5">
    <location>
        <begin position="123"/>
        <end position="167"/>
    </location>
</feature>